<dbReference type="Proteomes" id="UP001652740">
    <property type="component" value="Unplaced"/>
</dbReference>
<feature type="chain" id="PRO_5027096949" description="Superoxide dismutase [Cu-Zn]" evidence="8">
    <location>
        <begin position="20"/>
        <end position="203"/>
    </location>
</feature>
<proteinExistence type="inferred from homology"/>
<evidence type="ECO:0000256" key="2">
    <source>
        <dbReference type="ARBA" id="ARBA00022833"/>
    </source>
</evidence>
<dbReference type="EC" id="1.15.1.1" evidence="6"/>
<dbReference type="InterPro" id="IPR036423">
    <property type="entry name" value="SOD-like_Cu/Zn_dom_sf"/>
</dbReference>
<evidence type="ECO:0000256" key="7">
    <source>
        <dbReference type="SAM" id="Phobius"/>
    </source>
</evidence>
<protein>
    <recommendedName>
        <fullName evidence="6">Superoxide dismutase [Cu-Zn]</fullName>
        <ecNumber evidence="6">1.15.1.1</ecNumber>
    </recommendedName>
</protein>
<dbReference type="CDD" id="cd00305">
    <property type="entry name" value="Cu-Zn_Superoxide_Dismutase"/>
    <property type="match status" value="1"/>
</dbReference>
<keyword evidence="7" id="KW-0812">Transmembrane</keyword>
<dbReference type="GeneID" id="113520545"/>
<dbReference type="RefSeq" id="XP_026761709.1">
    <property type="nucleotide sequence ID" value="XM_026905908.3"/>
</dbReference>
<organism evidence="10 11">
    <name type="scientific">Galleria mellonella</name>
    <name type="common">Greater wax moth</name>
    <dbReference type="NCBI Taxonomy" id="7137"/>
    <lineage>
        <taxon>Eukaryota</taxon>
        <taxon>Metazoa</taxon>
        <taxon>Ecdysozoa</taxon>
        <taxon>Arthropoda</taxon>
        <taxon>Hexapoda</taxon>
        <taxon>Insecta</taxon>
        <taxon>Pterygota</taxon>
        <taxon>Neoptera</taxon>
        <taxon>Endopterygota</taxon>
        <taxon>Lepidoptera</taxon>
        <taxon>Glossata</taxon>
        <taxon>Ditrysia</taxon>
        <taxon>Pyraloidea</taxon>
        <taxon>Pyralidae</taxon>
        <taxon>Galleriinae</taxon>
        <taxon>Galleria</taxon>
    </lineage>
</organism>
<comment type="catalytic activity">
    <reaction evidence="5 6">
        <text>2 superoxide + 2 H(+) = H2O2 + O2</text>
        <dbReference type="Rhea" id="RHEA:20696"/>
        <dbReference type="ChEBI" id="CHEBI:15378"/>
        <dbReference type="ChEBI" id="CHEBI:15379"/>
        <dbReference type="ChEBI" id="CHEBI:16240"/>
        <dbReference type="ChEBI" id="CHEBI:18421"/>
        <dbReference type="EC" id="1.15.1.1"/>
    </reaction>
</comment>
<keyword evidence="2 6" id="KW-0862">Zinc</keyword>
<evidence type="ECO:0000259" key="9">
    <source>
        <dbReference type="Pfam" id="PF00080"/>
    </source>
</evidence>
<evidence type="ECO:0000256" key="1">
    <source>
        <dbReference type="ARBA" id="ARBA00022723"/>
    </source>
</evidence>
<evidence type="ECO:0000313" key="10">
    <source>
        <dbReference type="Proteomes" id="UP001652740"/>
    </source>
</evidence>
<dbReference type="InterPro" id="IPR018152">
    <property type="entry name" value="SOD_Cu/Zn_BS"/>
</dbReference>
<evidence type="ECO:0000256" key="6">
    <source>
        <dbReference type="RuleBase" id="RU000393"/>
    </source>
</evidence>
<dbReference type="GO" id="GO:0005507">
    <property type="term" value="F:copper ion binding"/>
    <property type="evidence" value="ECO:0007669"/>
    <property type="project" value="InterPro"/>
</dbReference>
<dbReference type="Gene3D" id="2.60.40.200">
    <property type="entry name" value="Superoxide dismutase, copper/zinc binding domain"/>
    <property type="match status" value="1"/>
</dbReference>
<dbReference type="InterPro" id="IPR001424">
    <property type="entry name" value="SOD_Cu_Zn_dom"/>
</dbReference>
<keyword evidence="7" id="KW-0472">Membrane</keyword>
<keyword evidence="10" id="KW-1185">Reference proteome</keyword>
<dbReference type="SUPFAM" id="SSF49329">
    <property type="entry name" value="Cu,Zn superoxide dismutase-like"/>
    <property type="match status" value="1"/>
</dbReference>
<dbReference type="Pfam" id="PF00080">
    <property type="entry name" value="Sod_Cu"/>
    <property type="match status" value="1"/>
</dbReference>
<evidence type="ECO:0000256" key="4">
    <source>
        <dbReference type="ARBA" id="ARBA00023002"/>
    </source>
</evidence>
<accession>A0A6J1WZ32</accession>
<keyword evidence="7" id="KW-1133">Transmembrane helix</keyword>
<keyword evidence="6" id="KW-0186">Copper</keyword>
<comment type="cofactor">
    <cofactor evidence="6">
        <name>Zn(2+)</name>
        <dbReference type="ChEBI" id="CHEBI:29105"/>
    </cofactor>
    <text evidence="6">Binds 1 zinc ion per subunit.</text>
</comment>
<gene>
    <name evidence="11" type="primary">LOC113520545</name>
</gene>
<dbReference type="GO" id="GO:0004784">
    <property type="term" value="F:superoxide dismutase activity"/>
    <property type="evidence" value="ECO:0007669"/>
    <property type="project" value="UniProtKB-EC"/>
</dbReference>
<sequence>MILNLILLLLVSITSGVHGDARSAIANVRSVNITGDIIFTEVDGGLQVSGIITHLEPGKYGFHVHELGNIATCIDTGAHYNPDDTNHGGRNHTVRHVGDLGNIVVNDTGIAVLDFVDSVIALRGRNNILGRAVVIHEEEDDLGLGGDEGSLSTGNAGGRAACATIGILSPAGPWNAATTVIPSLTVLFLLVLLCITQIFQTIY</sequence>
<keyword evidence="1 6" id="KW-0479">Metal-binding</keyword>
<dbReference type="InParanoid" id="A0A6J1WZ32"/>
<feature type="transmembrane region" description="Helical" evidence="7">
    <location>
        <begin position="180"/>
        <end position="199"/>
    </location>
</feature>
<dbReference type="OrthoDB" id="2015551at2759"/>
<feature type="domain" description="Superoxide dismutase copper/zinc binding" evidence="9">
    <location>
        <begin position="34"/>
        <end position="165"/>
    </location>
</feature>
<comment type="cofactor">
    <cofactor evidence="6">
        <name>Cu cation</name>
        <dbReference type="ChEBI" id="CHEBI:23378"/>
    </cofactor>
    <text evidence="6">Binds 1 copper ion per subunit.</text>
</comment>
<keyword evidence="4 6" id="KW-0560">Oxidoreductase</keyword>
<dbReference type="KEGG" id="gmw:113520545"/>
<evidence type="ECO:0000256" key="5">
    <source>
        <dbReference type="ARBA" id="ARBA00049204"/>
    </source>
</evidence>
<comment type="similarity">
    <text evidence="6">Belongs to the Cu-Zn superoxide dismutase family.</text>
</comment>
<feature type="signal peptide" evidence="8">
    <location>
        <begin position="1"/>
        <end position="19"/>
    </location>
</feature>
<dbReference type="PRINTS" id="PR00068">
    <property type="entry name" value="CUZNDISMTASE"/>
</dbReference>
<name>A0A6J1WZ32_GALME</name>
<dbReference type="AlphaFoldDB" id="A0A6J1WZ32"/>
<keyword evidence="8" id="KW-0732">Signal</keyword>
<evidence type="ECO:0000256" key="8">
    <source>
        <dbReference type="SAM" id="SignalP"/>
    </source>
</evidence>
<dbReference type="PANTHER" id="PTHR10003">
    <property type="entry name" value="SUPEROXIDE DISMUTASE CU-ZN -RELATED"/>
    <property type="match status" value="1"/>
</dbReference>
<keyword evidence="3" id="KW-0049">Antioxidant</keyword>
<dbReference type="InterPro" id="IPR024134">
    <property type="entry name" value="SOD_Cu/Zn_/chaperone"/>
</dbReference>
<evidence type="ECO:0000313" key="11">
    <source>
        <dbReference type="RefSeq" id="XP_026761709.1"/>
    </source>
</evidence>
<comment type="function">
    <text evidence="6">Destroys radicals which are normally produced within the cells and which are toxic to biological systems.</text>
</comment>
<reference evidence="11" key="1">
    <citation type="submission" date="2025-08" db="UniProtKB">
        <authorList>
            <consortium name="RefSeq"/>
        </authorList>
    </citation>
    <scope>IDENTIFICATION</scope>
    <source>
        <tissue evidence="11">Whole larvae</tissue>
    </source>
</reference>
<evidence type="ECO:0000256" key="3">
    <source>
        <dbReference type="ARBA" id="ARBA00022862"/>
    </source>
</evidence>
<dbReference type="PROSITE" id="PS00332">
    <property type="entry name" value="SOD_CU_ZN_2"/>
    <property type="match status" value="1"/>
</dbReference>